<dbReference type="Gene3D" id="1.10.357.10">
    <property type="entry name" value="Tetracycline Repressor, domain 2"/>
    <property type="match status" value="1"/>
</dbReference>
<dbReference type="KEGG" id="suam:BOO69_05775"/>
<evidence type="ECO:0000256" key="5">
    <source>
        <dbReference type="PROSITE-ProRule" id="PRU00335"/>
    </source>
</evidence>
<organism evidence="7 8">
    <name type="scientific">Sulfitobacter alexandrii</name>
    <dbReference type="NCBI Taxonomy" id="1917485"/>
    <lineage>
        <taxon>Bacteria</taxon>
        <taxon>Pseudomonadati</taxon>
        <taxon>Pseudomonadota</taxon>
        <taxon>Alphaproteobacteria</taxon>
        <taxon>Rhodobacterales</taxon>
        <taxon>Roseobacteraceae</taxon>
        <taxon>Sulfitobacter</taxon>
    </lineage>
</organism>
<evidence type="ECO:0000256" key="2">
    <source>
        <dbReference type="ARBA" id="ARBA00023015"/>
    </source>
</evidence>
<evidence type="ECO:0000256" key="1">
    <source>
        <dbReference type="ARBA" id="ARBA00022491"/>
    </source>
</evidence>
<dbReference type="GO" id="GO:0003700">
    <property type="term" value="F:DNA-binding transcription factor activity"/>
    <property type="evidence" value="ECO:0007669"/>
    <property type="project" value="TreeGrafter"/>
</dbReference>
<sequence length="195" mass="21656">MARTAGSHSDITGPKVRAAAQKLFARGGYAAVSMRAIAAEVGVQVGALYNYTPDKQTLLFELMRDHLEELLTALPVPAGDALAQLETFVSFHIRFHADRPDAVFIAYMELRNLDEENFITVEALRRRYEDRLENILRAGVDSGAFAVQDTKIVTLALIAMLTGVNTWFRESGRLSLDEVVAQYWDMVRKAVGHTA</sequence>
<evidence type="ECO:0000256" key="3">
    <source>
        <dbReference type="ARBA" id="ARBA00023125"/>
    </source>
</evidence>
<evidence type="ECO:0000256" key="4">
    <source>
        <dbReference type="ARBA" id="ARBA00023163"/>
    </source>
</evidence>
<dbReference type="PRINTS" id="PR00455">
    <property type="entry name" value="HTHTETR"/>
</dbReference>
<dbReference type="PANTHER" id="PTHR30055:SF175">
    <property type="entry name" value="HTH-TYPE TRANSCRIPTIONAL REPRESSOR KSTR2"/>
    <property type="match status" value="1"/>
</dbReference>
<dbReference type="InterPro" id="IPR009057">
    <property type="entry name" value="Homeodomain-like_sf"/>
</dbReference>
<reference evidence="7 8" key="1">
    <citation type="submission" date="2016-11" db="EMBL/GenBank/DDBJ databases">
        <title>Complete genome sequence of Sulfitobacter sp. AM1-D1, a toxic bacteria associated with marine dinoflagellate Alexandrium minutum in East China Sea.</title>
        <authorList>
            <person name="Yang Q."/>
            <person name="Zhang X."/>
            <person name="Tian X."/>
        </authorList>
    </citation>
    <scope>NUCLEOTIDE SEQUENCE [LARGE SCALE GENOMIC DNA]</scope>
    <source>
        <strain evidence="7 8">AM1-D1</strain>
    </source>
</reference>
<dbReference type="PANTHER" id="PTHR30055">
    <property type="entry name" value="HTH-TYPE TRANSCRIPTIONAL REGULATOR RUTR"/>
    <property type="match status" value="1"/>
</dbReference>
<gene>
    <name evidence="7" type="ORF">BOO69_05775</name>
</gene>
<evidence type="ECO:0000313" key="7">
    <source>
        <dbReference type="EMBL" id="APE42983.1"/>
    </source>
</evidence>
<dbReference type="InterPro" id="IPR036271">
    <property type="entry name" value="Tet_transcr_reg_TetR-rel_C_sf"/>
</dbReference>
<protein>
    <submittedName>
        <fullName evidence="7">TetR family transcriptional regulator</fullName>
    </submittedName>
</protein>
<dbReference type="InterPro" id="IPR001647">
    <property type="entry name" value="HTH_TetR"/>
</dbReference>
<dbReference type="InterPro" id="IPR041490">
    <property type="entry name" value="KstR2_TetR_C"/>
</dbReference>
<dbReference type="Pfam" id="PF00440">
    <property type="entry name" value="TetR_N"/>
    <property type="match status" value="1"/>
</dbReference>
<dbReference type="InterPro" id="IPR050109">
    <property type="entry name" value="HTH-type_TetR-like_transc_reg"/>
</dbReference>
<feature type="DNA-binding region" description="H-T-H motif" evidence="5">
    <location>
        <begin position="33"/>
        <end position="52"/>
    </location>
</feature>
<dbReference type="AlphaFoldDB" id="A0A1J0WF87"/>
<evidence type="ECO:0000313" key="8">
    <source>
        <dbReference type="Proteomes" id="UP000181897"/>
    </source>
</evidence>
<dbReference type="PROSITE" id="PS50977">
    <property type="entry name" value="HTH_TETR_2"/>
    <property type="match status" value="1"/>
</dbReference>
<dbReference type="Pfam" id="PF17932">
    <property type="entry name" value="TetR_C_24"/>
    <property type="match status" value="1"/>
</dbReference>
<keyword evidence="8" id="KW-1185">Reference proteome</keyword>
<dbReference type="STRING" id="1917485.BOO69_05775"/>
<keyword evidence="1" id="KW-0678">Repressor</keyword>
<name>A0A1J0WF87_9RHOB</name>
<proteinExistence type="predicted"/>
<accession>A0A1J0WF87</accession>
<feature type="domain" description="HTH tetR-type" evidence="6">
    <location>
        <begin position="10"/>
        <end position="70"/>
    </location>
</feature>
<evidence type="ECO:0000259" key="6">
    <source>
        <dbReference type="PROSITE" id="PS50977"/>
    </source>
</evidence>
<dbReference type="EMBL" id="CP018076">
    <property type="protein sequence ID" value="APE42983.1"/>
    <property type="molecule type" value="Genomic_DNA"/>
</dbReference>
<dbReference type="SUPFAM" id="SSF46689">
    <property type="entry name" value="Homeodomain-like"/>
    <property type="match status" value="1"/>
</dbReference>
<keyword evidence="4" id="KW-0804">Transcription</keyword>
<dbReference type="RefSeq" id="WP_071971138.1">
    <property type="nucleotide sequence ID" value="NZ_CP018076.1"/>
</dbReference>
<dbReference type="Proteomes" id="UP000181897">
    <property type="component" value="Chromosome"/>
</dbReference>
<keyword evidence="2" id="KW-0805">Transcription regulation</keyword>
<dbReference type="OrthoDB" id="9814200at2"/>
<dbReference type="SUPFAM" id="SSF48498">
    <property type="entry name" value="Tetracyclin repressor-like, C-terminal domain"/>
    <property type="match status" value="1"/>
</dbReference>
<dbReference type="GO" id="GO:0000976">
    <property type="term" value="F:transcription cis-regulatory region binding"/>
    <property type="evidence" value="ECO:0007669"/>
    <property type="project" value="TreeGrafter"/>
</dbReference>
<keyword evidence="3 5" id="KW-0238">DNA-binding</keyword>